<proteinExistence type="predicted"/>
<dbReference type="GeneID" id="81437065"/>
<gene>
    <name evidence="1" type="ORF">N7496_004957</name>
</gene>
<accession>A0A9W9SJN2</accession>
<sequence length="86" mass="9336">MQVLILAGTGPESWGSGMRSEREIAPWMSRDSICSVWWAGMTSSLYEDLCTSTNRLHNASISDVCIGKSRVEKLGALHPAAKVEAP</sequence>
<comment type="caution">
    <text evidence="1">The sequence shown here is derived from an EMBL/GenBank/DDBJ whole genome shotgun (WGS) entry which is preliminary data.</text>
</comment>
<dbReference type="RefSeq" id="XP_056556411.1">
    <property type="nucleotide sequence ID" value="XM_056697886.1"/>
</dbReference>
<reference evidence="1" key="2">
    <citation type="journal article" date="2023" name="IMA Fungus">
        <title>Comparative genomic study of the Penicillium genus elucidates a diverse pangenome and 15 lateral gene transfer events.</title>
        <authorList>
            <person name="Petersen C."/>
            <person name="Sorensen T."/>
            <person name="Nielsen M.R."/>
            <person name="Sondergaard T.E."/>
            <person name="Sorensen J.L."/>
            <person name="Fitzpatrick D.A."/>
            <person name="Frisvad J.C."/>
            <person name="Nielsen K.L."/>
        </authorList>
    </citation>
    <scope>NUCLEOTIDE SEQUENCE</scope>
    <source>
        <strain evidence="1">IBT 29864</strain>
    </source>
</reference>
<keyword evidence="2" id="KW-1185">Reference proteome</keyword>
<dbReference type="Proteomes" id="UP001147782">
    <property type="component" value="Unassembled WGS sequence"/>
</dbReference>
<protein>
    <submittedName>
        <fullName evidence="1">Uncharacterized protein</fullName>
    </submittedName>
</protein>
<organism evidence="1 2">
    <name type="scientific">Penicillium cataractarum</name>
    <dbReference type="NCBI Taxonomy" id="2100454"/>
    <lineage>
        <taxon>Eukaryota</taxon>
        <taxon>Fungi</taxon>
        <taxon>Dikarya</taxon>
        <taxon>Ascomycota</taxon>
        <taxon>Pezizomycotina</taxon>
        <taxon>Eurotiomycetes</taxon>
        <taxon>Eurotiomycetidae</taxon>
        <taxon>Eurotiales</taxon>
        <taxon>Aspergillaceae</taxon>
        <taxon>Penicillium</taxon>
    </lineage>
</organism>
<reference evidence="1" key="1">
    <citation type="submission" date="2022-11" db="EMBL/GenBank/DDBJ databases">
        <authorList>
            <person name="Petersen C."/>
        </authorList>
    </citation>
    <scope>NUCLEOTIDE SEQUENCE</scope>
    <source>
        <strain evidence="1">IBT 29864</strain>
    </source>
</reference>
<evidence type="ECO:0000313" key="1">
    <source>
        <dbReference type="EMBL" id="KAJ5377548.1"/>
    </source>
</evidence>
<dbReference type="EMBL" id="JAPZBS010000004">
    <property type="protein sequence ID" value="KAJ5377548.1"/>
    <property type="molecule type" value="Genomic_DNA"/>
</dbReference>
<dbReference type="AlphaFoldDB" id="A0A9W9SJN2"/>
<name>A0A9W9SJN2_9EURO</name>
<evidence type="ECO:0000313" key="2">
    <source>
        <dbReference type="Proteomes" id="UP001147782"/>
    </source>
</evidence>